<keyword evidence="13" id="KW-1185">Reference proteome</keyword>
<dbReference type="Proteomes" id="UP000621560">
    <property type="component" value="Unassembled WGS sequence"/>
</dbReference>
<dbReference type="EMBL" id="JACXIZ010000011">
    <property type="protein sequence ID" value="MBD2844433.1"/>
    <property type="molecule type" value="Genomic_DNA"/>
</dbReference>
<keyword evidence="10" id="KW-0732">Signal</keyword>
<keyword evidence="5 7" id="KW-0378">Hydrolase</keyword>
<evidence type="ECO:0000256" key="1">
    <source>
        <dbReference type="ARBA" id="ARBA00004613"/>
    </source>
</evidence>
<gene>
    <name evidence="12" type="ORF">IDH44_04460</name>
</gene>
<evidence type="ECO:0000256" key="5">
    <source>
        <dbReference type="ARBA" id="ARBA00022801"/>
    </source>
</evidence>
<dbReference type="PANTHER" id="PTHR43399:SF4">
    <property type="entry name" value="CELL WALL-ASSOCIATED PROTEASE"/>
    <property type="match status" value="1"/>
</dbReference>
<name>A0A927BS35_9BACL</name>
<feature type="active site" description="Charge relay system" evidence="7">
    <location>
        <position position="354"/>
    </location>
</feature>
<evidence type="ECO:0000256" key="4">
    <source>
        <dbReference type="ARBA" id="ARBA00022670"/>
    </source>
</evidence>
<dbReference type="Pfam" id="PF00082">
    <property type="entry name" value="Peptidase_S8"/>
    <property type="match status" value="1"/>
</dbReference>
<evidence type="ECO:0000313" key="13">
    <source>
        <dbReference type="Proteomes" id="UP000621560"/>
    </source>
</evidence>
<dbReference type="AlphaFoldDB" id="A0A927BS35"/>
<keyword evidence="4 7" id="KW-0645">Protease</keyword>
<evidence type="ECO:0000256" key="8">
    <source>
        <dbReference type="RuleBase" id="RU003355"/>
    </source>
</evidence>
<reference evidence="12" key="1">
    <citation type="submission" date="2020-09" db="EMBL/GenBank/DDBJ databases">
        <title>A novel bacterium of genus Paenibacillus, isolated from South China Sea.</title>
        <authorList>
            <person name="Huang H."/>
            <person name="Mo K."/>
            <person name="Hu Y."/>
        </authorList>
    </citation>
    <scope>NUCLEOTIDE SEQUENCE</scope>
    <source>
        <strain evidence="12">IB182496</strain>
    </source>
</reference>
<feature type="region of interest" description="Disordered" evidence="9">
    <location>
        <begin position="28"/>
        <end position="52"/>
    </location>
</feature>
<evidence type="ECO:0000259" key="11">
    <source>
        <dbReference type="Pfam" id="PF00082"/>
    </source>
</evidence>
<dbReference type="InterPro" id="IPR034084">
    <property type="entry name" value="Thermitase-like_dom"/>
</dbReference>
<evidence type="ECO:0000256" key="6">
    <source>
        <dbReference type="ARBA" id="ARBA00022825"/>
    </source>
</evidence>
<evidence type="ECO:0000256" key="7">
    <source>
        <dbReference type="PROSITE-ProRule" id="PRU01240"/>
    </source>
</evidence>
<accession>A0A927BS35</accession>
<feature type="domain" description="Peptidase S8/S53" evidence="11">
    <location>
        <begin position="346"/>
        <end position="589"/>
    </location>
</feature>
<dbReference type="InterPro" id="IPR015500">
    <property type="entry name" value="Peptidase_S8_subtilisin-rel"/>
</dbReference>
<dbReference type="PROSITE" id="PS51892">
    <property type="entry name" value="SUBTILASE"/>
    <property type="match status" value="1"/>
</dbReference>
<dbReference type="GO" id="GO:0005576">
    <property type="term" value="C:extracellular region"/>
    <property type="evidence" value="ECO:0007669"/>
    <property type="project" value="UniProtKB-SubCell"/>
</dbReference>
<comment type="subcellular location">
    <subcellularLocation>
        <location evidence="1">Secreted</location>
    </subcellularLocation>
</comment>
<dbReference type="InterPro" id="IPR023828">
    <property type="entry name" value="Peptidase_S8_Ser-AS"/>
</dbReference>
<dbReference type="InterPro" id="IPR023827">
    <property type="entry name" value="Peptidase_S8_Asp-AS"/>
</dbReference>
<feature type="active site" description="Charge relay system" evidence="7">
    <location>
        <position position="541"/>
    </location>
</feature>
<keyword evidence="6 7" id="KW-0720">Serine protease</keyword>
<sequence length="629" mass="68299">MRRMKWMLWAAPLALAALLLLMRPAAAPPTQEAEPPPAGSDTAREESRWKSAAVQTDMALTAKLCAASCDKALQQALADMRQGDQDAVRRMMKRHPHMRFVASHSGETGTLAPELQSLWRTHYKQAQLAMQQGKPYRSELMELNGRHYMIVGAREAPDSGSKDGHDDGLVALVRPDIVTEVERHQRRNLRLVPYPEEGRYRTESITPGTMHDMTVDNGEANGNASHYYDNEVVVRFREDPEPSELKRIQREIGAHSVRKLGYTFVFRSHAMDTKALVDYFDRKWQPHYVEPHYLYMTNDSAGGGDSAADAGAGASVVPNDTLYSDYQWNLPKIETEQGWAVGKGSDDVVVAVLDTGVQIDHPDLQDRLVAGINIVDKSAPPDDDVGHGTHVTGIIAATVNNHEGVAGLSWYNRVMPVKVLDGSGAGTTYSVAEGIIWATDHGAKIINMSLGNYASAQFLHDAIRYAYDHDVVLIAASGNDNTERPGYPAAYPEVFAVAATDPHDNRASFSNYGDYIDVAAPGLSIASTYPGDQYAALSGTSMASPHVAALAALIRSHNPELDNEAVMELMRASAIDLGAPGRDSYFGFGQIDVAGALGFSAQGALATSGADRVGPLERLLAQLRRLIGG</sequence>
<feature type="signal peptide" evidence="10">
    <location>
        <begin position="1"/>
        <end position="27"/>
    </location>
</feature>
<evidence type="ECO:0000313" key="12">
    <source>
        <dbReference type="EMBL" id="MBD2844433.1"/>
    </source>
</evidence>
<dbReference type="CDD" id="cd07484">
    <property type="entry name" value="Peptidases_S8_Thermitase_like"/>
    <property type="match status" value="1"/>
</dbReference>
<dbReference type="InterPro" id="IPR000209">
    <property type="entry name" value="Peptidase_S8/S53_dom"/>
</dbReference>
<dbReference type="InterPro" id="IPR051048">
    <property type="entry name" value="Peptidase_S8/S53_subtilisin"/>
</dbReference>
<protein>
    <submittedName>
        <fullName evidence="12">Peptidase S8</fullName>
    </submittedName>
</protein>
<dbReference type="RefSeq" id="WP_190915111.1">
    <property type="nucleotide sequence ID" value="NZ_JACXIZ010000011.1"/>
</dbReference>
<dbReference type="GO" id="GO:0006508">
    <property type="term" value="P:proteolysis"/>
    <property type="evidence" value="ECO:0007669"/>
    <property type="project" value="UniProtKB-KW"/>
</dbReference>
<proteinExistence type="inferred from homology"/>
<feature type="chain" id="PRO_5037438638" evidence="10">
    <location>
        <begin position="28"/>
        <end position="629"/>
    </location>
</feature>
<dbReference type="InterPro" id="IPR036852">
    <property type="entry name" value="Peptidase_S8/S53_dom_sf"/>
</dbReference>
<evidence type="ECO:0000256" key="2">
    <source>
        <dbReference type="ARBA" id="ARBA00011073"/>
    </source>
</evidence>
<evidence type="ECO:0000256" key="9">
    <source>
        <dbReference type="SAM" id="MobiDB-lite"/>
    </source>
</evidence>
<dbReference type="InterPro" id="IPR022398">
    <property type="entry name" value="Peptidase_S8_His-AS"/>
</dbReference>
<dbReference type="PROSITE" id="PS00136">
    <property type="entry name" value="SUBTILASE_ASP"/>
    <property type="match status" value="1"/>
</dbReference>
<keyword evidence="3" id="KW-0964">Secreted</keyword>
<dbReference type="PROSITE" id="PS00137">
    <property type="entry name" value="SUBTILASE_HIS"/>
    <property type="match status" value="1"/>
</dbReference>
<evidence type="ECO:0000256" key="3">
    <source>
        <dbReference type="ARBA" id="ARBA00022525"/>
    </source>
</evidence>
<feature type="active site" description="Charge relay system" evidence="7">
    <location>
        <position position="387"/>
    </location>
</feature>
<dbReference type="SUPFAM" id="SSF52743">
    <property type="entry name" value="Subtilisin-like"/>
    <property type="match status" value="1"/>
</dbReference>
<evidence type="ECO:0000256" key="10">
    <source>
        <dbReference type="SAM" id="SignalP"/>
    </source>
</evidence>
<comment type="similarity">
    <text evidence="2 7 8">Belongs to the peptidase S8 family.</text>
</comment>
<dbReference type="PROSITE" id="PS00138">
    <property type="entry name" value="SUBTILASE_SER"/>
    <property type="match status" value="1"/>
</dbReference>
<comment type="caution">
    <text evidence="12">The sequence shown here is derived from an EMBL/GenBank/DDBJ whole genome shotgun (WGS) entry which is preliminary data.</text>
</comment>
<dbReference type="PANTHER" id="PTHR43399">
    <property type="entry name" value="SUBTILISIN-RELATED"/>
    <property type="match status" value="1"/>
</dbReference>
<dbReference type="PRINTS" id="PR00723">
    <property type="entry name" value="SUBTILISIN"/>
</dbReference>
<dbReference type="Gene3D" id="3.40.50.200">
    <property type="entry name" value="Peptidase S8/S53 domain"/>
    <property type="match status" value="1"/>
</dbReference>
<organism evidence="12 13">
    <name type="scientific">Paenibacillus sabuli</name>
    <dbReference type="NCBI Taxonomy" id="2772509"/>
    <lineage>
        <taxon>Bacteria</taxon>
        <taxon>Bacillati</taxon>
        <taxon>Bacillota</taxon>
        <taxon>Bacilli</taxon>
        <taxon>Bacillales</taxon>
        <taxon>Paenibacillaceae</taxon>
        <taxon>Paenibacillus</taxon>
    </lineage>
</organism>
<dbReference type="GO" id="GO:0004252">
    <property type="term" value="F:serine-type endopeptidase activity"/>
    <property type="evidence" value="ECO:0007669"/>
    <property type="project" value="UniProtKB-UniRule"/>
</dbReference>